<organism evidence="4 5">
    <name type="scientific">Pocillopora damicornis</name>
    <name type="common">Cauliflower coral</name>
    <name type="synonym">Millepora damicornis</name>
    <dbReference type="NCBI Taxonomy" id="46731"/>
    <lineage>
        <taxon>Eukaryota</taxon>
        <taxon>Metazoa</taxon>
        <taxon>Cnidaria</taxon>
        <taxon>Anthozoa</taxon>
        <taxon>Hexacorallia</taxon>
        <taxon>Scleractinia</taxon>
        <taxon>Astrocoeniina</taxon>
        <taxon>Pocilloporidae</taxon>
        <taxon>Pocillopora</taxon>
    </lineage>
</organism>
<feature type="transmembrane region" description="Helical" evidence="2">
    <location>
        <begin position="183"/>
        <end position="204"/>
    </location>
</feature>
<feature type="transmembrane region" description="Helical" evidence="2">
    <location>
        <begin position="428"/>
        <end position="447"/>
    </location>
</feature>
<comment type="caution">
    <text evidence="4">The sequence shown here is derived from an EMBL/GenBank/DDBJ whole genome shotgun (WGS) entry which is preliminary data.</text>
</comment>
<dbReference type="AlphaFoldDB" id="A0A3M6V4X4"/>
<feature type="region of interest" description="Disordered" evidence="1">
    <location>
        <begin position="466"/>
        <end position="487"/>
    </location>
</feature>
<keyword evidence="2" id="KW-0472">Membrane</keyword>
<reference evidence="4 5" key="1">
    <citation type="journal article" date="2018" name="Sci. Rep.">
        <title>Comparative analysis of the Pocillopora damicornis genome highlights role of immune system in coral evolution.</title>
        <authorList>
            <person name="Cunning R."/>
            <person name="Bay R.A."/>
            <person name="Gillette P."/>
            <person name="Baker A.C."/>
            <person name="Traylor-Knowles N."/>
        </authorList>
    </citation>
    <scope>NUCLEOTIDE SEQUENCE [LARGE SCALE GENOMIC DNA]</scope>
    <source>
        <strain evidence="4">RSMAS</strain>
        <tissue evidence="4">Whole animal</tissue>
    </source>
</reference>
<keyword evidence="3" id="KW-0732">Signal</keyword>
<dbReference type="EMBL" id="RCHS01000098">
    <property type="protein sequence ID" value="RMX60919.1"/>
    <property type="molecule type" value="Genomic_DNA"/>
</dbReference>
<proteinExistence type="predicted"/>
<feature type="compositionally biased region" description="Basic and acidic residues" evidence="1">
    <location>
        <begin position="255"/>
        <end position="273"/>
    </location>
</feature>
<keyword evidence="2" id="KW-0812">Transmembrane</keyword>
<feature type="chain" id="PRO_5018104637" evidence="3">
    <location>
        <begin position="21"/>
        <end position="487"/>
    </location>
</feature>
<feature type="region of interest" description="Disordered" evidence="1">
    <location>
        <begin position="243"/>
        <end position="274"/>
    </location>
</feature>
<evidence type="ECO:0000256" key="2">
    <source>
        <dbReference type="SAM" id="Phobius"/>
    </source>
</evidence>
<feature type="signal peptide" evidence="3">
    <location>
        <begin position="1"/>
        <end position="20"/>
    </location>
</feature>
<dbReference type="OrthoDB" id="5978024at2759"/>
<dbReference type="Proteomes" id="UP000275408">
    <property type="component" value="Unassembled WGS sequence"/>
</dbReference>
<evidence type="ECO:0000256" key="1">
    <source>
        <dbReference type="SAM" id="MobiDB-lite"/>
    </source>
</evidence>
<gene>
    <name evidence="4" type="ORF">pdam_00003435</name>
</gene>
<name>A0A3M6V4X4_POCDA</name>
<keyword evidence="2" id="KW-1133">Transmembrane helix</keyword>
<accession>A0A3M6V4X4</accession>
<protein>
    <submittedName>
        <fullName evidence="4">Uncharacterized protein</fullName>
    </submittedName>
</protein>
<evidence type="ECO:0000256" key="3">
    <source>
        <dbReference type="SAM" id="SignalP"/>
    </source>
</evidence>
<sequence length="487" mass="53858">MMTKIFLSLLVFSLLSTTLGWQDECRLELVPNLPLPIKCNATSYNCDQITCSIPFSREDITVTVNFDTWDDPMSADVIMSVPKLGFDWSARVKNGEEIEVPGFPLDIKGLPFGKVDASIRVAMTEDNGTLSFKIDLVGRAELTKKPYTVTLIEGKIPAIEEPQMVVCGWHINRFKKLRAPYKALIISSAVAFLVLFSITVAYCCRRKRATTTGHVKVMPPSYDEATSTKTKVPMQPLNIKYVNLPSSNAKGGHHSRGDKDRHRKGKGEEHPKCPEPITSNKLPFQCTVSGKCDTFSCHREILGKTVKVVLMIDSSKEPLSAEIKVYVLSPKFDWSHTFQSGDKYEVEGSPVKGMFVSLTMEKTAKGIAFKLDLSVDGIELDEPVLQGKLPMGGDYDDEGNHDGHKGHHKGRCSRAYAWFKRQPGAVKAAVVISAILGLSLLISGMVYCCKKRRATPIGALKVKPPSYDEATSEVKSKVPMEPLVNEE</sequence>
<keyword evidence="5" id="KW-1185">Reference proteome</keyword>
<evidence type="ECO:0000313" key="4">
    <source>
        <dbReference type="EMBL" id="RMX60919.1"/>
    </source>
</evidence>
<evidence type="ECO:0000313" key="5">
    <source>
        <dbReference type="Proteomes" id="UP000275408"/>
    </source>
</evidence>